<name>A0A200QAF6_MACCD</name>
<keyword evidence="2" id="KW-1185">Reference proteome</keyword>
<evidence type="ECO:0000313" key="2">
    <source>
        <dbReference type="Proteomes" id="UP000195402"/>
    </source>
</evidence>
<accession>A0A200QAF6</accession>
<comment type="caution">
    <text evidence="1">The sequence shown here is derived from an EMBL/GenBank/DDBJ whole genome shotgun (WGS) entry which is preliminary data.</text>
</comment>
<dbReference type="Proteomes" id="UP000195402">
    <property type="component" value="Unassembled WGS sequence"/>
</dbReference>
<gene>
    <name evidence="1" type="ORF">BVC80_939g1</name>
</gene>
<organism evidence="1 2">
    <name type="scientific">Macleaya cordata</name>
    <name type="common">Five-seeded plume-poppy</name>
    <name type="synonym">Bocconia cordata</name>
    <dbReference type="NCBI Taxonomy" id="56857"/>
    <lineage>
        <taxon>Eukaryota</taxon>
        <taxon>Viridiplantae</taxon>
        <taxon>Streptophyta</taxon>
        <taxon>Embryophyta</taxon>
        <taxon>Tracheophyta</taxon>
        <taxon>Spermatophyta</taxon>
        <taxon>Magnoliopsida</taxon>
        <taxon>Ranunculales</taxon>
        <taxon>Papaveraceae</taxon>
        <taxon>Papaveroideae</taxon>
        <taxon>Macleaya</taxon>
    </lineage>
</organism>
<dbReference type="OrthoDB" id="1891466at2759"/>
<proteinExistence type="predicted"/>
<dbReference type="OMA" id="YPVYEWE"/>
<dbReference type="PANTHER" id="PTHR33527">
    <property type="entry name" value="OS07G0274300 PROTEIN"/>
    <property type="match status" value="1"/>
</dbReference>
<dbReference type="PANTHER" id="PTHR33527:SF14">
    <property type="entry name" value="OS07G0274300 PROTEIN"/>
    <property type="match status" value="1"/>
</dbReference>
<reference evidence="1 2" key="1">
    <citation type="journal article" date="2017" name="Mol. Plant">
        <title>The Genome of Medicinal Plant Macleaya cordata Provides New Insights into Benzylisoquinoline Alkaloids Metabolism.</title>
        <authorList>
            <person name="Liu X."/>
            <person name="Liu Y."/>
            <person name="Huang P."/>
            <person name="Ma Y."/>
            <person name="Qing Z."/>
            <person name="Tang Q."/>
            <person name="Cao H."/>
            <person name="Cheng P."/>
            <person name="Zheng Y."/>
            <person name="Yuan Z."/>
            <person name="Zhou Y."/>
            <person name="Liu J."/>
            <person name="Tang Z."/>
            <person name="Zhuo Y."/>
            <person name="Zhang Y."/>
            <person name="Yu L."/>
            <person name="Huang J."/>
            <person name="Yang P."/>
            <person name="Peng Q."/>
            <person name="Zhang J."/>
            <person name="Jiang W."/>
            <person name="Zhang Z."/>
            <person name="Lin K."/>
            <person name="Ro D.K."/>
            <person name="Chen X."/>
            <person name="Xiong X."/>
            <person name="Shang Y."/>
            <person name="Huang S."/>
            <person name="Zeng J."/>
        </authorList>
    </citation>
    <scope>NUCLEOTIDE SEQUENCE [LARGE SCALE GENOMIC DNA]</scope>
    <source>
        <strain evidence="2">cv. BLH2017</strain>
        <tissue evidence="1">Root</tissue>
    </source>
</reference>
<dbReference type="STRING" id="56857.A0A200QAF6"/>
<evidence type="ECO:0000313" key="1">
    <source>
        <dbReference type="EMBL" id="OVA07434.1"/>
    </source>
</evidence>
<dbReference type="InParanoid" id="A0A200QAF6"/>
<sequence>MSNMSSGSTVTVEELRSFHSIDRQIYRRLVINLGLDIIQCMHMIALWLWLEEIGYPNIVLKMLTLPDRVINTIADEAARCLHSLNSDTSPPPLSSAITEIPVTQELMENIPISLAFLYQHRVSALARISKTVMDVTLKAFNDIAQQALLLAINANNNNNHTAHEQWEAGVRFGNTGNQPMGTRTGGSATSSTVLQQELAVGPSSSAAGGGLIRPVYQVQHPLIYGTGIGISPPPAAMIGDGGARVLPHMIGPMGQPHAGAGVLLRHRRINNPGLPKSSAAVEVGESSHQTSFLNPMANPWAPNDMNDEVPPGDRTMFITFSRGYPITERELRAFFVRLYGECIEDLYMQEVPPNRQSLYARVVFRSLRIIAAILDGKDKAKFAINGKHVWARLFVDKTKQNQSAEVPQTPAAEPS</sequence>
<dbReference type="EMBL" id="MVGT01002540">
    <property type="protein sequence ID" value="OVA07434.1"/>
    <property type="molecule type" value="Genomic_DNA"/>
</dbReference>
<protein>
    <submittedName>
        <fullName evidence="1">Uncharacterized protein</fullName>
    </submittedName>
</protein>
<dbReference type="AlphaFoldDB" id="A0A200QAF6"/>